<name>A0A1F6T0H2_9PROT</name>
<evidence type="ECO:0000313" key="3">
    <source>
        <dbReference type="Proteomes" id="UP000178379"/>
    </source>
</evidence>
<evidence type="ECO:0000313" key="2">
    <source>
        <dbReference type="EMBL" id="OGI38682.1"/>
    </source>
</evidence>
<dbReference type="InterPro" id="IPR025159">
    <property type="entry name" value="AbiEi_N"/>
</dbReference>
<proteinExistence type="predicted"/>
<sequence>MAQDSTRKIVALARKLGVLRPRDLRAAGLRREYVQRLLARGQLERIGRGLYSAPAAKVSAHRSLAEVSKAVPQGVVCLLSALRYHGLTTQHPSEVWLALPSKAWRPRRTPFPVRVVYFSATAQRAGIETQTIDGVTVRIYSPAKTVADCFKFRNKIGIDVAVEALRDYLKKHRGGVDALWRYAKICRVQRVMQPYLEAAS</sequence>
<organism evidence="2 3">
    <name type="scientific">Candidatus Muproteobacteria bacterium RBG_16_62_13</name>
    <dbReference type="NCBI Taxonomy" id="1817756"/>
    <lineage>
        <taxon>Bacteria</taxon>
        <taxon>Pseudomonadati</taxon>
        <taxon>Pseudomonadota</taxon>
        <taxon>Candidatus Muproteobacteria</taxon>
    </lineage>
</organism>
<accession>A0A1F6T0H2</accession>
<reference evidence="2 3" key="1">
    <citation type="journal article" date="2016" name="Nat. Commun.">
        <title>Thousands of microbial genomes shed light on interconnected biogeochemical processes in an aquifer system.</title>
        <authorList>
            <person name="Anantharaman K."/>
            <person name="Brown C.T."/>
            <person name="Hug L.A."/>
            <person name="Sharon I."/>
            <person name="Castelle C.J."/>
            <person name="Probst A.J."/>
            <person name="Thomas B.C."/>
            <person name="Singh A."/>
            <person name="Wilkins M.J."/>
            <person name="Karaoz U."/>
            <person name="Brodie E.L."/>
            <person name="Williams K.H."/>
            <person name="Hubbard S.S."/>
            <person name="Banfield J.F."/>
        </authorList>
    </citation>
    <scope>NUCLEOTIDE SEQUENCE [LARGE SCALE GENOMIC DNA]</scope>
</reference>
<dbReference type="Pfam" id="PF13338">
    <property type="entry name" value="AbiEi_4"/>
    <property type="match status" value="1"/>
</dbReference>
<comment type="caution">
    <text evidence="2">The sequence shown here is derived from an EMBL/GenBank/DDBJ whole genome shotgun (WGS) entry which is preliminary data.</text>
</comment>
<protein>
    <submittedName>
        <fullName evidence="2">Transcriptional regulator</fullName>
    </submittedName>
</protein>
<dbReference type="AlphaFoldDB" id="A0A1F6T0H2"/>
<gene>
    <name evidence="2" type="ORF">A2140_10585</name>
</gene>
<dbReference type="EMBL" id="MFSQ01000113">
    <property type="protein sequence ID" value="OGI38682.1"/>
    <property type="molecule type" value="Genomic_DNA"/>
</dbReference>
<feature type="domain" description="AbiEi antitoxin N-terminal" evidence="1">
    <location>
        <begin position="8"/>
        <end position="52"/>
    </location>
</feature>
<dbReference type="Proteomes" id="UP000178379">
    <property type="component" value="Unassembled WGS sequence"/>
</dbReference>
<evidence type="ECO:0000259" key="1">
    <source>
        <dbReference type="Pfam" id="PF13338"/>
    </source>
</evidence>